<comment type="caution">
    <text evidence="1">The sequence shown here is derived from an EMBL/GenBank/DDBJ whole genome shotgun (WGS) entry which is preliminary data.</text>
</comment>
<dbReference type="AlphaFoldDB" id="A0A8H7QJL9"/>
<gene>
    <name evidence="1" type="ORF">INT47_012058</name>
</gene>
<organism evidence="1 2">
    <name type="scientific">Mucor saturninus</name>
    <dbReference type="NCBI Taxonomy" id="64648"/>
    <lineage>
        <taxon>Eukaryota</taxon>
        <taxon>Fungi</taxon>
        <taxon>Fungi incertae sedis</taxon>
        <taxon>Mucoromycota</taxon>
        <taxon>Mucoromycotina</taxon>
        <taxon>Mucoromycetes</taxon>
        <taxon>Mucorales</taxon>
        <taxon>Mucorineae</taxon>
        <taxon>Mucoraceae</taxon>
        <taxon>Mucor</taxon>
    </lineage>
</organism>
<dbReference type="EMBL" id="JAEPRD010000272">
    <property type="protein sequence ID" value="KAG2192721.1"/>
    <property type="molecule type" value="Genomic_DNA"/>
</dbReference>
<keyword evidence="2" id="KW-1185">Reference proteome</keyword>
<reference evidence="1" key="1">
    <citation type="submission" date="2020-12" db="EMBL/GenBank/DDBJ databases">
        <title>Metabolic potential, ecology and presence of endohyphal bacteria is reflected in genomic diversity of Mucoromycotina.</title>
        <authorList>
            <person name="Muszewska A."/>
            <person name="Okrasinska A."/>
            <person name="Steczkiewicz K."/>
            <person name="Drgas O."/>
            <person name="Orlowska M."/>
            <person name="Perlinska-Lenart U."/>
            <person name="Aleksandrzak-Piekarczyk T."/>
            <person name="Szatraj K."/>
            <person name="Zielenkiewicz U."/>
            <person name="Pilsyk S."/>
            <person name="Malc E."/>
            <person name="Mieczkowski P."/>
            <person name="Kruszewska J.S."/>
            <person name="Biernat P."/>
            <person name="Pawlowska J."/>
        </authorList>
    </citation>
    <scope>NUCLEOTIDE SEQUENCE</scope>
    <source>
        <strain evidence="1">WA0000017839</strain>
    </source>
</reference>
<accession>A0A8H7QJL9</accession>
<name>A0A8H7QJL9_9FUNG</name>
<proteinExistence type="predicted"/>
<evidence type="ECO:0000313" key="2">
    <source>
        <dbReference type="Proteomes" id="UP000603453"/>
    </source>
</evidence>
<dbReference type="Proteomes" id="UP000603453">
    <property type="component" value="Unassembled WGS sequence"/>
</dbReference>
<evidence type="ECO:0000313" key="1">
    <source>
        <dbReference type="EMBL" id="KAG2192721.1"/>
    </source>
</evidence>
<dbReference type="OrthoDB" id="2302682at2759"/>
<sequence>MLAWNQLNPQKVQVDIGVNFFVRGAGPLSPLKLVTFLKEEFVTFAGELVGGDSTVSKPIDMDLGRFGGFQGKCRIWVRFT</sequence>
<protein>
    <submittedName>
        <fullName evidence="1">Uncharacterized protein</fullName>
    </submittedName>
</protein>